<dbReference type="OrthoDB" id="1918685at2759"/>
<dbReference type="RefSeq" id="XP_016239861.1">
    <property type="nucleotide sequence ID" value="XM_016374585.1"/>
</dbReference>
<evidence type="ECO:0000313" key="2">
    <source>
        <dbReference type="EMBL" id="KIW19645.1"/>
    </source>
</evidence>
<dbReference type="Proteomes" id="UP000053328">
    <property type="component" value="Unassembled WGS sequence"/>
</dbReference>
<feature type="compositionally biased region" description="Acidic residues" evidence="1">
    <location>
        <begin position="249"/>
        <end position="268"/>
    </location>
</feature>
<evidence type="ECO:0000256" key="1">
    <source>
        <dbReference type="SAM" id="MobiDB-lite"/>
    </source>
</evidence>
<evidence type="ECO:0000313" key="3">
    <source>
        <dbReference type="Proteomes" id="UP000053328"/>
    </source>
</evidence>
<reference evidence="2 3" key="1">
    <citation type="submission" date="2015-01" db="EMBL/GenBank/DDBJ databases">
        <title>The Genome Sequence of Exophiala spinifera CBS89968.</title>
        <authorList>
            <consortium name="The Broad Institute Genomics Platform"/>
            <person name="Cuomo C."/>
            <person name="de Hoog S."/>
            <person name="Gorbushina A."/>
            <person name="Stielow B."/>
            <person name="Teixiera M."/>
            <person name="Abouelleil A."/>
            <person name="Chapman S.B."/>
            <person name="Priest M."/>
            <person name="Young S.K."/>
            <person name="Wortman J."/>
            <person name="Nusbaum C."/>
            <person name="Birren B."/>
        </authorList>
    </citation>
    <scope>NUCLEOTIDE SEQUENCE [LARGE SCALE GENOMIC DNA]</scope>
    <source>
        <strain evidence="2 3">CBS 89968</strain>
    </source>
</reference>
<feature type="region of interest" description="Disordered" evidence="1">
    <location>
        <begin position="156"/>
        <end position="218"/>
    </location>
</feature>
<feature type="region of interest" description="Disordered" evidence="1">
    <location>
        <begin position="243"/>
        <end position="279"/>
    </location>
</feature>
<feature type="compositionally biased region" description="Basic residues" evidence="1">
    <location>
        <begin position="182"/>
        <end position="191"/>
    </location>
</feature>
<dbReference type="VEuPathDB" id="FungiDB:PV08_00219"/>
<gene>
    <name evidence="2" type="ORF">PV08_00219</name>
</gene>
<dbReference type="GeneID" id="27327302"/>
<sequence length="475" mass="53319">MVLRIEHVSWKTQRRESSKPNEESRLSVSATARKSSTARYLHLVVSDGELQVQAIFVPLSNARNSISLHNGGIIVVRKFSVRKAPRSNGQGHVIYLSVEEFVWIGSKREATDEAELESEGGFIREDVDGGNQHAVYHGIAGANIYRKPPPVRLAEASFSMDSPRNRKTGVTTGESTGVRAPPQRRHVHQQSKLRETDTAPDDEEDSFDTLAVSQSQIENRREALRQISQHKSAHTPAHSSLYYYSEGAGDNEDHDDEEEEDQDEEEEPKEGPFPPPAEKYVPLFPYVKSGNRKPTQTNTVTDHNPAMMERPLHSSVSLPIHTLASLLDSKSNLPRRSYACSVLAVISWVSPSLIYKPNTPFPPKRHIKIHDQTISDRQAGITVAVFVDAKDFMPAIGTVALLRGVVMQKFGEDVILNKYTTHPNPPGTIMEKPCDDKDWFVTDERILNDLGFDSTSLKTWWDERVRKRENSASLK</sequence>
<dbReference type="AlphaFoldDB" id="A0A0D2BM26"/>
<dbReference type="EMBL" id="KN847492">
    <property type="protein sequence ID" value="KIW19645.1"/>
    <property type="molecule type" value="Genomic_DNA"/>
</dbReference>
<keyword evidence="3" id="KW-1185">Reference proteome</keyword>
<dbReference type="HOGENOM" id="CLU_571273_0_0_1"/>
<feature type="compositionally biased region" description="Acidic residues" evidence="1">
    <location>
        <begin position="198"/>
        <end position="207"/>
    </location>
</feature>
<organism evidence="2 3">
    <name type="scientific">Exophiala spinifera</name>
    <dbReference type="NCBI Taxonomy" id="91928"/>
    <lineage>
        <taxon>Eukaryota</taxon>
        <taxon>Fungi</taxon>
        <taxon>Dikarya</taxon>
        <taxon>Ascomycota</taxon>
        <taxon>Pezizomycotina</taxon>
        <taxon>Eurotiomycetes</taxon>
        <taxon>Chaetothyriomycetidae</taxon>
        <taxon>Chaetothyriales</taxon>
        <taxon>Herpotrichiellaceae</taxon>
        <taxon>Exophiala</taxon>
    </lineage>
</organism>
<proteinExistence type="predicted"/>
<accession>A0A0D2BM26</accession>
<protein>
    <submittedName>
        <fullName evidence="2">Uncharacterized protein</fullName>
    </submittedName>
</protein>
<name>A0A0D2BM26_9EURO</name>